<comment type="caution">
    <text evidence="6">The sequence shown here is derived from an EMBL/GenBank/DDBJ whole genome shotgun (WGS) entry which is preliminary data.</text>
</comment>
<dbReference type="InterPro" id="IPR027291">
    <property type="entry name" value="Glyco_hydro_38_N_sf"/>
</dbReference>
<dbReference type="InterPro" id="IPR011682">
    <property type="entry name" value="Glyco_hydro_38_C"/>
</dbReference>
<dbReference type="GO" id="GO:0016787">
    <property type="term" value="F:hydrolase activity"/>
    <property type="evidence" value="ECO:0007669"/>
    <property type="project" value="UniProtKB-KW"/>
</dbReference>
<keyword evidence="2" id="KW-0479">Metal-binding</keyword>
<dbReference type="Pfam" id="PF17677">
    <property type="entry name" value="Glyco_hydro38C2"/>
    <property type="match status" value="1"/>
</dbReference>
<comment type="similarity">
    <text evidence="1">Belongs to the glycosyl hydrolase 38 family.</text>
</comment>
<dbReference type="SMART" id="SM00872">
    <property type="entry name" value="Alpha-mann_mid"/>
    <property type="match status" value="1"/>
</dbReference>
<dbReference type="Proteomes" id="UP001597541">
    <property type="component" value="Unassembled WGS sequence"/>
</dbReference>
<dbReference type="Pfam" id="PF07748">
    <property type="entry name" value="Glyco_hydro_38C"/>
    <property type="match status" value="1"/>
</dbReference>
<gene>
    <name evidence="6" type="ORF">ACFSUF_07705</name>
</gene>
<dbReference type="SUPFAM" id="SSF88688">
    <property type="entry name" value="Families 57/38 glycoside transferase middle domain"/>
    <property type="match status" value="1"/>
</dbReference>
<evidence type="ECO:0000256" key="1">
    <source>
        <dbReference type="ARBA" id="ARBA00009792"/>
    </source>
</evidence>
<dbReference type="Pfam" id="PF09261">
    <property type="entry name" value="Alpha-mann_mid"/>
    <property type="match status" value="1"/>
</dbReference>
<dbReference type="InterPro" id="IPR000602">
    <property type="entry name" value="Glyco_hydro_38_N"/>
</dbReference>
<dbReference type="PANTHER" id="PTHR46017:SF1">
    <property type="entry name" value="ALPHA-MANNOSIDASE 2C1"/>
    <property type="match status" value="1"/>
</dbReference>
<dbReference type="Gene3D" id="1.20.1270.50">
    <property type="entry name" value="Glycoside hydrolase family 38, central domain"/>
    <property type="match status" value="1"/>
</dbReference>
<keyword evidence="3 6" id="KW-0378">Hydrolase</keyword>
<dbReference type="InterPro" id="IPR015341">
    <property type="entry name" value="Glyco_hydro_38_cen"/>
</dbReference>
<organism evidence="6 7">
    <name type="scientific">Paenibacillus gansuensis</name>
    <dbReference type="NCBI Taxonomy" id="306542"/>
    <lineage>
        <taxon>Bacteria</taxon>
        <taxon>Bacillati</taxon>
        <taxon>Bacillota</taxon>
        <taxon>Bacilli</taxon>
        <taxon>Bacillales</taxon>
        <taxon>Paenibacillaceae</taxon>
        <taxon>Paenibacillus</taxon>
    </lineage>
</organism>
<dbReference type="InterPro" id="IPR028995">
    <property type="entry name" value="Glyco_hydro_57/38_cen_sf"/>
</dbReference>
<dbReference type="SUPFAM" id="SSF88713">
    <property type="entry name" value="Glycoside hydrolase/deacetylase"/>
    <property type="match status" value="1"/>
</dbReference>
<dbReference type="InterPro" id="IPR041147">
    <property type="entry name" value="GH38_C"/>
</dbReference>
<evidence type="ECO:0000313" key="6">
    <source>
        <dbReference type="EMBL" id="MFD2612316.1"/>
    </source>
</evidence>
<keyword evidence="7" id="KW-1185">Reference proteome</keyword>
<evidence type="ECO:0000259" key="5">
    <source>
        <dbReference type="SMART" id="SM00872"/>
    </source>
</evidence>
<dbReference type="InterPro" id="IPR011330">
    <property type="entry name" value="Glyco_hydro/deAcase_b/a-brl"/>
</dbReference>
<name>A0ABW5PBS1_9BACL</name>
<sequence>MEQKYWVVGNTHVDLAWKKNRKEMEEVLDTLLVKVLDMLDSHPAFTYTIEQAAHYRLLKKRRPDLLARVKHYIHEGRLEMMGGMASTLETNFPNGESFVRNQLIGMRWVKENLEVDVQTAWLIDTFGIHAQIPQILKQFGFTRLMANRFGGQVNEDVFYSKGIDGTELLIMGMDVYSPYVKQSHLYWDFVRDWSEVDKLFVKAANHRGDGPVLITGQTENELLPTMRPDYHVQLGNAEGQDGLWKYSTYSDFFHALDAFNTEWPVIHGDLNPEFTGTFSQRIAIRLRNRQVETKLLQAEKWASLAQLKDWQSELDEAWWELAYIQFHDVFTGSHPTKVFVDLIKSLDDVERIAEGVLHRALNIQRSKTVAIEGKSAVQVYNGLPWERKDLVTLTLDEQLAGIKRITRGEESIPFDIKNGQIRFMAETPSMGSSQFILDYGGTEEAVGIMVSEGIIENEFIRLECDAKHLIRRLIWKQTGVALIEGAPGLLSVQRDKGSFQIEDLDGEQISASICSIELIQFPATALGQRLVIRGTFPELAGIGAEGFLKWEAEFELLQGKPALDLNFKVSWQGEGSRLRFNLPTKLSNSGATYEIPFGTVHRQPYRVRGTAQGEWPAHRYVLIEDQEHGIALINTGAAGVEVTGGTLSTTILRAPGTEYAGMVIDDTSSQHGNHTFAFVIAPYTGTWYESSVVQLAQETNEKLTSFLYHHELPEQASVPSWMTLSPSHVVLSAVKTPEDGADELLIRLFETAGVPANATLWVHGAKQAFRSNLKEDWIHEEVSCNDGSIVFKLQPFEIVTVRIRMR</sequence>
<dbReference type="Pfam" id="PF01074">
    <property type="entry name" value="Glyco_hydro_38N"/>
    <property type="match status" value="1"/>
</dbReference>
<protein>
    <submittedName>
        <fullName evidence="6">Glycoside hydrolase family 38 C-terminal domain-containing protein</fullName>
    </submittedName>
</protein>
<dbReference type="SUPFAM" id="SSF74650">
    <property type="entry name" value="Galactose mutarotase-like"/>
    <property type="match status" value="1"/>
</dbReference>
<reference evidence="7" key="1">
    <citation type="journal article" date="2019" name="Int. J. Syst. Evol. Microbiol.">
        <title>The Global Catalogue of Microorganisms (GCM) 10K type strain sequencing project: providing services to taxonomists for standard genome sequencing and annotation.</title>
        <authorList>
            <consortium name="The Broad Institute Genomics Platform"/>
            <consortium name="The Broad Institute Genome Sequencing Center for Infectious Disease"/>
            <person name="Wu L."/>
            <person name="Ma J."/>
        </authorList>
    </citation>
    <scope>NUCLEOTIDE SEQUENCE [LARGE SCALE GENOMIC DNA]</scope>
    <source>
        <strain evidence="7">KCTC 3950</strain>
    </source>
</reference>
<dbReference type="Gene3D" id="3.20.110.10">
    <property type="entry name" value="Glycoside hydrolase 38, N terminal domain"/>
    <property type="match status" value="1"/>
</dbReference>
<evidence type="ECO:0000256" key="4">
    <source>
        <dbReference type="ARBA" id="ARBA00023295"/>
    </source>
</evidence>
<accession>A0ABW5PBS1</accession>
<dbReference type="InterPro" id="IPR011013">
    <property type="entry name" value="Gal_mutarotase_sf_dom"/>
</dbReference>
<dbReference type="InterPro" id="IPR037094">
    <property type="entry name" value="Glyco_hydro_38_cen_sf"/>
</dbReference>
<dbReference type="EMBL" id="JBHUME010000005">
    <property type="protein sequence ID" value="MFD2612316.1"/>
    <property type="molecule type" value="Genomic_DNA"/>
</dbReference>
<feature type="domain" description="Glycoside hydrolase family 38 central" evidence="5">
    <location>
        <begin position="273"/>
        <end position="346"/>
    </location>
</feature>
<evidence type="ECO:0000256" key="2">
    <source>
        <dbReference type="ARBA" id="ARBA00022723"/>
    </source>
</evidence>
<evidence type="ECO:0000313" key="7">
    <source>
        <dbReference type="Proteomes" id="UP001597541"/>
    </source>
</evidence>
<dbReference type="Gene3D" id="2.70.98.30">
    <property type="entry name" value="Golgi alpha-mannosidase II, domain 4"/>
    <property type="match status" value="1"/>
</dbReference>
<evidence type="ECO:0000256" key="3">
    <source>
        <dbReference type="ARBA" id="ARBA00022801"/>
    </source>
</evidence>
<keyword evidence="4" id="KW-0326">Glycosidase</keyword>
<dbReference type="PANTHER" id="PTHR46017">
    <property type="entry name" value="ALPHA-MANNOSIDASE 2C1"/>
    <property type="match status" value="1"/>
</dbReference>
<proteinExistence type="inferred from homology"/>
<dbReference type="RefSeq" id="WP_377601707.1">
    <property type="nucleotide sequence ID" value="NZ_JBHUME010000005.1"/>
</dbReference>